<dbReference type="SUPFAM" id="SSF53756">
    <property type="entry name" value="UDP-Glycosyltransferase/glycogen phosphorylase"/>
    <property type="match status" value="1"/>
</dbReference>
<evidence type="ECO:0000313" key="6">
    <source>
        <dbReference type="Proteomes" id="UP000253950"/>
    </source>
</evidence>
<comment type="caution">
    <text evidence="3">The sequence shown here is derived from an EMBL/GenBank/DDBJ whole genome shotgun (WGS) entry which is preliminary data.</text>
</comment>
<accession>A0A369YEP5</accession>
<proteinExistence type="predicted"/>
<keyword evidence="6" id="KW-1185">Reference proteome</keyword>
<dbReference type="InterPro" id="IPR002201">
    <property type="entry name" value="Glyco_trans_9"/>
</dbReference>
<dbReference type="Pfam" id="PF01075">
    <property type="entry name" value="Glyco_transf_9"/>
    <property type="match status" value="1"/>
</dbReference>
<dbReference type="Gene3D" id="3.40.50.2000">
    <property type="entry name" value="Glycogen Phosphorylase B"/>
    <property type="match status" value="1"/>
</dbReference>
<dbReference type="GO" id="GO:0008713">
    <property type="term" value="F:ADP-heptose-lipopolysaccharide heptosyltransferase activity"/>
    <property type="evidence" value="ECO:0007669"/>
    <property type="project" value="TreeGrafter"/>
</dbReference>
<protein>
    <submittedName>
        <fullName evidence="3">Methyltransferase type 11</fullName>
    </submittedName>
</protein>
<dbReference type="EMBL" id="QEQG01000002">
    <property type="protein sequence ID" value="RDF12404.1"/>
    <property type="molecule type" value="Genomic_DNA"/>
</dbReference>
<evidence type="ECO:0000256" key="2">
    <source>
        <dbReference type="ARBA" id="ARBA00022679"/>
    </source>
</evidence>
<dbReference type="PANTHER" id="PTHR30160">
    <property type="entry name" value="TETRAACYLDISACCHARIDE 4'-KINASE-RELATED"/>
    <property type="match status" value="1"/>
</dbReference>
<keyword evidence="1" id="KW-0328">Glycosyltransferase</keyword>
<dbReference type="EMBL" id="QEPN01000002">
    <property type="protein sequence ID" value="RDE73181.1"/>
    <property type="molecule type" value="Genomic_DNA"/>
</dbReference>
<dbReference type="AlphaFoldDB" id="A0A369YEP5"/>
<dbReference type="STRING" id="1035839.GCA_000238795_00338"/>
<dbReference type="GO" id="GO:0032259">
    <property type="term" value="P:methylation"/>
    <property type="evidence" value="ECO:0007669"/>
    <property type="project" value="UniProtKB-KW"/>
</dbReference>
<organism evidence="3 5">
    <name type="scientific">Haemophilus sputorum</name>
    <dbReference type="NCBI Taxonomy" id="1078480"/>
    <lineage>
        <taxon>Bacteria</taxon>
        <taxon>Pseudomonadati</taxon>
        <taxon>Pseudomonadota</taxon>
        <taxon>Gammaproteobacteria</taxon>
        <taxon>Pasteurellales</taxon>
        <taxon>Pasteurellaceae</taxon>
        <taxon>Haemophilus</taxon>
    </lineage>
</organism>
<dbReference type="InterPro" id="IPR051199">
    <property type="entry name" value="LPS_LOS_Heptosyltrfase"/>
</dbReference>
<evidence type="ECO:0000313" key="3">
    <source>
        <dbReference type="EMBL" id="RDE73181.1"/>
    </source>
</evidence>
<dbReference type="Proteomes" id="UP000253950">
    <property type="component" value="Unassembled WGS sequence"/>
</dbReference>
<keyword evidence="2 3" id="KW-0808">Transferase</keyword>
<dbReference type="Proteomes" id="UP000253872">
    <property type="component" value="Unassembled WGS sequence"/>
</dbReference>
<evidence type="ECO:0000313" key="4">
    <source>
        <dbReference type="EMBL" id="RDF12404.1"/>
    </source>
</evidence>
<keyword evidence="3" id="KW-0489">Methyltransferase</keyword>
<gene>
    <name evidence="4" type="ORF">DPV84_02405</name>
    <name evidence="3" type="ORF">DPV93_03575</name>
</gene>
<name>A0A369YEP5_9PAST</name>
<dbReference type="GO" id="GO:0005829">
    <property type="term" value="C:cytosol"/>
    <property type="evidence" value="ECO:0007669"/>
    <property type="project" value="TreeGrafter"/>
</dbReference>
<evidence type="ECO:0000256" key="1">
    <source>
        <dbReference type="ARBA" id="ARBA00022676"/>
    </source>
</evidence>
<reference evidence="5 6" key="1">
    <citation type="submission" date="2018-05" db="EMBL/GenBank/DDBJ databases">
        <title>Draft Genome Sequences for a Diverse set of 7 Haemophilus Species.</title>
        <authorList>
            <person name="Nichols M."/>
            <person name="Topaz N."/>
            <person name="Wang X."/>
            <person name="Wang X."/>
            <person name="Boxrud D."/>
        </authorList>
    </citation>
    <scope>NUCLEOTIDE SEQUENCE [LARGE SCALE GENOMIC DNA]</scope>
    <source>
        <strain evidence="3 5">C2002001239</strain>
        <strain evidence="4 6">C2015005473</strain>
    </source>
</reference>
<dbReference type="GO" id="GO:0009244">
    <property type="term" value="P:lipopolysaccharide core region biosynthetic process"/>
    <property type="evidence" value="ECO:0007669"/>
    <property type="project" value="TreeGrafter"/>
</dbReference>
<dbReference type="PANTHER" id="PTHR30160:SF7">
    <property type="entry name" value="ADP-HEPTOSE--LPS HEPTOSYLTRANSFERASE 2"/>
    <property type="match status" value="1"/>
</dbReference>
<evidence type="ECO:0000313" key="5">
    <source>
        <dbReference type="Proteomes" id="UP000253872"/>
    </source>
</evidence>
<sequence>MKKALVIANEAFMDNFLPDWKAQFEFEYYSEKMGQKQSLPAIQQNAYDALFVDDEGLSYDEDTFFCWLRVLKEEGILALKSKAGISPLALHQPFSQVVSYQENTNVNVWLYFKDTKRLGKSYIDIYVDFNNALLRNDLMSALESLENMALLDPDSPAAFLAKVQTLQKAGVTNQEETVFQRYLRYKINISAHLFNVCSILLAGNYQEGFKAREKLFELVEELFPERRSPFPPKDEWLKAKRWKGESLANKHLVIWSEFGLGDEIMFAQLAHMLKLQGTKKITLVAQKPIISLLQTHPDIDEVIIRENANAELTHFDYWVYPHAILAHVAMPFQLQPKRIPYLSAIPEKQQLFCKKIIKNDRLKVGIVWRGDPSHENDANRSIHDLGPIEKLFNTDNVDFYCLQKEQNEAEKDLLACYQVTDLSADLHDMADTAAAISLLDCIVTVDTSVAHVAGALNKPTLLMLSYVVDWRWGSYQRENLWYPNMESIRWRAMIEDWHYVIDEVKQALAKISTSR</sequence>
<dbReference type="GO" id="GO:0008168">
    <property type="term" value="F:methyltransferase activity"/>
    <property type="evidence" value="ECO:0007669"/>
    <property type="project" value="UniProtKB-KW"/>
</dbReference>